<dbReference type="PROSITE" id="PS00028">
    <property type="entry name" value="ZINC_FINGER_C2H2_1"/>
    <property type="match status" value="1"/>
</dbReference>
<reference evidence="3" key="1">
    <citation type="submission" date="2020-11" db="EMBL/GenBank/DDBJ databases">
        <authorList>
            <person name="Tran Van P."/>
        </authorList>
    </citation>
    <scope>NUCLEOTIDE SEQUENCE</scope>
</reference>
<name>A0A7R9JEJ7_TIMCA</name>
<feature type="region of interest" description="Disordered" evidence="1">
    <location>
        <begin position="1156"/>
        <end position="1184"/>
    </location>
</feature>
<feature type="compositionally biased region" description="Polar residues" evidence="1">
    <location>
        <begin position="814"/>
        <end position="825"/>
    </location>
</feature>
<gene>
    <name evidence="3" type="ORF">TCMB3V08_LOCUS10078</name>
</gene>
<proteinExistence type="predicted"/>
<feature type="domain" description="C2H2-type" evidence="2">
    <location>
        <begin position="1439"/>
        <end position="1459"/>
    </location>
</feature>
<accession>A0A7R9JEJ7</accession>
<feature type="compositionally biased region" description="Polar residues" evidence="1">
    <location>
        <begin position="1174"/>
        <end position="1184"/>
    </location>
</feature>
<feature type="region of interest" description="Disordered" evidence="1">
    <location>
        <begin position="802"/>
        <end position="865"/>
    </location>
</feature>
<feature type="region of interest" description="Disordered" evidence="1">
    <location>
        <begin position="290"/>
        <end position="309"/>
    </location>
</feature>
<evidence type="ECO:0000259" key="2">
    <source>
        <dbReference type="PROSITE" id="PS00028"/>
    </source>
</evidence>
<dbReference type="InterPro" id="IPR013087">
    <property type="entry name" value="Znf_C2H2_type"/>
</dbReference>
<evidence type="ECO:0000313" key="3">
    <source>
        <dbReference type="EMBL" id="CAD7577528.1"/>
    </source>
</evidence>
<sequence length="1543" mass="168726">MNTSPMTSLVLSDSSQLTADGFEKLPDQIMYFYAEPYDLQKHRFNVSVVRVMKTQLGSKMSRTEKRAVQKMMAAVLQRIIDQYESTSLPTTLEPLTAARRDNSSVQSGLELQMTTGRGDSSLPTRLEPQITTGSVLSLSLYISTDSTLLPTQQSSLERRHENHSEKLPFRDGNDTNDLLQTSECVTSADCGIKQIRDGLPSDEVKVNVVLSPEIKNETDPLAGVHEPEYKLNIRQLNDLVNVKSTNGERIKDEPSTPTIKPDRDKHSKTIKIENYLTSYDKPCLPNSRDGLGEEGIANTAPADSSAGVDPLSGIRGLVDALKTPDQDLLKSKSQNKGTEKQFENLSGQNFIYKNKVDLKNVAQNQNICPISQFDESTPSLRVILVGDYTSLNDNTSILNYVPQDSANVTGNMNTSMELPPLVPLTGSCYGVGTLPAVGLQQDMLLPGPSTVCQQDAQLTRSVVSQKDNHVIGPTVASNQSTGTGMQILGNGLYVVMGNFTKEVTTPARAVGEATMPQISDVVSLAAIDGSTSSGSSCTNYFSHKDISFQSFNKSSISESHLRSPATVDHQALTRSFTMGPTVAPTESVPKAHPDESSFSRVPMTPSLLNIVQPPTSTQKMMVKPTLKFVSPDIYEKNSPVNGFFKDPGGILGYLGEGRDASGLDQSVFSVNVNEGWYYNDTLATMYTKMWSMNKSHKFYTVQLFTKTNKYVVGLSRRGIHVYHLGAAVSQVSSFAQLDDLITNYLNGTMSDGKSLKQLVKLILYDIALRYIKCRDPIKFESLFAFGLGKCYKFCRKNNSAPLARQGNRVGTRPVPTSRSNANTGVPPNESFMNYGREQSNGTNGDSGDLPSAHREHRDRNSKHSSKEVIERNMLMHHMHPSLGNVLSHPSPPLVTKTPDRDITPFHKESSPTTVSEIITLGVKQSIVKETITFDNPCDEDEARTMDDSCDVDEARTMDKNPCEVEETISPDYLCDSNASLAVVSSTTQPKSPLDKDSPSTCNITFQDSDKVMSSDDDILLTDSTGQSSSSAVEAVSSTEGPAISHNILATDTSSDFVTLDMCVEVGPDPNYPLALASSSSDGQCKTLEAHSCARELAQKQTKITNKSCVKPVPNWKFKRLIDPLGVKSYSRPIKTKKYAVPLKDLKDSVCKMVSKNQNNSTPTTFMRDPLGFDKSTNQSRSRNNFSKFSKKNATFPLNDPLFVKASSMQVSVSKRPFPNNSVKFSKNTILPLKDPLSGKASSKQVSVSKISLSNGSANKQTKISDALSLNESLSTPQIITLDDPTNDGSSSDLQVITLDDDSMDGEDTVTPIVKPQLEELGGVSKKQPKKNVRTVSNMVPEKGGWNAAVTKPAPLPRANVTKSKGSISCVVIDSDDDIQIVGESSGTFDVYYELVHLNKLCMQDPTVVKTNNIFTALKRKTSSKQLIRLQSSAKPQYVCESCDLFYNSWHELVIHLSSHKSGYRKSVNVAKCSFRQSRNIFTEGTGCVTSAGKTSNVTLSCKPIPSSINKIPAVSSMGELQLQDLLKKTTSYLKRIISSSSIR</sequence>
<organism evidence="3">
    <name type="scientific">Timema californicum</name>
    <name type="common">California timema</name>
    <name type="synonym">Walking stick</name>
    <dbReference type="NCBI Taxonomy" id="61474"/>
    <lineage>
        <taxon>Eukaryota</taxon>
        <taxon>Metazoa</taxon>
        <taxon>Ecdysozoa</taxon>
        <taxon>Arthropoda</taxon>
        <taxon>Hexapoda</taxon>
        <taxon>Insecta</taxon>
        <taxon>Pterygota</taxon>
        <taxon>Neoptera</taxon>
        <taxon>Polyneoptera</taxon>
        <taxon>Phasmatodea</taxon>
        <taxon>Timematodea</taxon>
        <taxon>Timematoidea</taxon>
        <taxon>Timematidae</taxon>
        <taxon>Timema</taxon>
    </lineage>
</organism>
<protein>
    <submittedName>
        <fullName evidence="3">(California timema) hypothetical protein</fullName>
    </submittedName>
</protein>
<feature type="compositionally biased region" description="Basic and acidic residues" evidence="1">
    <location>
        <begin position="156"/>
        <end position="173"/>
    </location>
</feature>
<dbReference type="EMBL" id="OE185736">
    <property type="protein sequence ID" value="CAD7577528.1"/>
    <property type="molecule type" value="Genomic_DNA"/>
</dbReference>
<feature type="compositionally biased region" description="Low complexity" evidence="1">
    <location>
        <begin position="1020"/>
        <end position="1037"/>
    </location>
</feature>
<feature type="compositionally biased region" description="Polar residues" evidence="1">
    <location>
        <begin position="836"/>
        <end position="845"/>
    </location>
</feature>
<feature type="region of interest" description="Disordered" evidence="1">
    <location>
        <begin position="1018"/>
        <end position="1037"/>
    </location>
</feature>
<feature type="region of interest" description="Disordered" evidence="1">
    <location>
        <begin position="151"/>
        <end position="175"/>
    </location>
</feature>
<evidence type="ECO:0000256" key="1">
    <source>
        <dbReference type="SAM" id="MobiDB-lite"/>
    </source>
</evidence>